<dbReference type="InterPro" id="IPR050859">
    <property type="entry name" value="Class-I_PLP-dep_aminotransf"/>
</dbReference>
<dbReference type="InterPro" id="IPR004839">
    <property type="entry name" value="Aminotransferase_I/II_large"/>
</dbReference>
<evidence type="ECO:0000313" key="10">
    <source>
        <dbReference type="EMBL" id="HGQ64086.1"/>
    </source>
</evidence>
<keyword evidence="4 10" id="KW-0032">Aminotransferase</keyword>
<sequence>MIDYRAFRSGDGDYVAAVVNRYTLQFLEDKSVISFAGGLPDPSTFPIEELKNITVEVLENYGFEALQYMPTKGVSMYMRELLNYLYRNRGIKVSQDNVLITTGSQQAVDIIARAFVDEGDIVVVEEPTYIAALNAFRARKPRFIGVPIDDYGMKVNELEDKLKMLKSKGEKVKVLYTVSTAQNPAGVTLSIDRRKYLLELAEEYDFLLIEDDAYGLMIFDESTPTTPIYNLDKNGRVIYIGSLSKILAPGLRLGHVIAPKEVIDSLEPMKQIADLHTSSFNQYIAALALKKKIIEKNINKTKTLYKQKRNTMIETIENSFPRTTWYTKPIGGMFIWVKLNQEIDTELLLTKAYSKGVLYVPGKGFYHNENGKDTMRLNFTYPTINQIKQGIEILAKVIKEELNT</sequence>
<keyword evidence="6" id="KW-0663">Pyridoxal phosphate</keyword>
<evidence type="ECO:0000256" key="6">
    <source>
        <dbReference type="ARBA" id="ARBA00022898"/>
    </source>
</evidence>
<name>A0A7C4NLU2_9CREN</name>
<dbReference type="AlphaFoldDB" id="A0A7C4NLU2"/>
<dbReference type="EMBL" id="DTBD01000018">
    <property type="protein sequence ID" value="HGQ64086.1"/>
    <property type="molecule type" value="Genomic_DNA"/>
</dbReference>
<evidence type="ECO:0000259" key="8">
    <source>
        <dbReference type="Pfam" id="PF00155"/>
    </source>
</evidence>
<keyword evidence="7" id="KW-0175">Coiled coil</keyword>
<keyword evidence="5 10" id="KW-0808">Transferase</keyword>
<comment type="cofactor">
    <cofactor evidence="1">
        <name>pyridoxal 5'-phosphate</name>
        <dbReference type="ChEBI" id="CHEBI:597326"/>
    </cofactor>
</comment>
<dbReference type="PANTHER" id="PTHR42790">
    <property type="entry name" value="AMINOTRANSFERASE"/>
    <property type="match status" value="1"/>
</dbReference>
<gene>
    <name evidence="10" type="ORF">ENU08_02435</name>
    <name evidence="9" type="ORF">ENU41_02215</name>
</gene>
<protein>
    <submittedName>
        <fullName evidence="10">PLP-dependent aminotransferase family protein</fullName>
    </submittedName>
</protein>
<dbReference type="EMBL" id="DTCK01000012">
    <property type="protein sequence ID" value="HGQ35479.1"/>
    <property type="molecule type" value="Genomic_DNA"/>
</dbReference>
<organism evidence="10">
    <name type="scientific">Ignisphaera aggregans</name>
    <dbReference type="NCBI Taxonomy" id="334771"/>
    <lineage>
        <taxon>Archaea</taxon>
        <taxon>Thermoproteota</taxon>
        <taxon>Thermoprotei</taxon>
        <taxon>Desulfurococcales</taxon>
        <taxon>Desulfurococcaceae</taxon>
        <taxon>Ignisphaera</taxon>
    </lineage>
</organism>
<proteinExistence type="inferred from homology"/>
<dbReference type="InterPro" id="IPR015422">
    <property type="entry name" value="PyrdxlP-dep_Trfase_small"/>
</dbReference>
<reference evidence="10" key="1">
    <citation type="journal article" date="2020" name="mSystems">
        <title>Genome- and Community-Level Interaction Insights into Carbon Utilization and Element Cycling Functions of Hydrothermarchaeota in Hydrothermal Sediment.</title>
        <authorList>
            <person name="Zhou Z."/>
            <person name="Liu Y."/>
            <person name="Xu W."/>
            <person name="Pan J."/>
            <person name="Luo Z.H."/>
            <person name="Li M."/>
        </authorList>
    </citation>
    <scope>NUCLEOTIDE SEQUENCE [LARGE SCALE GENOMIC DNA]</scope>
    <source>
        <strain evidence="10">SpSt-637</strain>
        <strain evidence="9">SpSt-667</strain>
    </source>
</reference>
<dbReference type="GO" id="GO:0008483">
    <property type="term" value="F:transaminase activity"/>
    <property type="evidence" value="ECO:0007669"/>
    <property type="project" value="UniProtKB-KW"/>
</dbReference>
<evidence type="ECO:0000256" key="2">
    <source>
        <dbReference type="ARBA" id="ARBA00007441"/>
    </source>
</evidence>
<evidence type="ECO:0000256" key="4">
    <source>
        <dbReference type="ARBA" id="ARBA00022576"/>
    </source>
</evidence>
<comment type="similarity">
    <text evidence="2">Belongs to the class-I pyridoxal-phosphate-dependent aminotransferase family.</text>
</comment>
<dbReference type="PANTHER" id="PTHR42790:SF19">
    <property type="entry name" value="KYNURENINE_ALPHA-AMINOADIPATE AMINOTRANSFERASE, MITOCHONDRIAL"/>
    <property type="match status" value="1"/>
</dbReference>
<evidence type="ECO:0000256" key="3">
    <source>
        <dbReference type="ARBA" id="ARBA00011738"/>
    </source>
</evidence>
<evidence type="ECO:0000256" key="7">
    <source>
        <dbReference type="SAM" id="Coils"/>
    </source>
</evidence>
<evidence type="ECO:0000256" key="5">
    <source>
        <dbReference type="ARBA" id="ARBA00022679"/>
    </source>
</evidence>
<dbReference type="InterPro" id="IPR015421">
    <property type="entry name" value="PyrdxlP-dep_Trfase_major"/>
</dbReference>
<dbReference type="GO" id="GO:1901605">
    <property type="term" value="P:alpha-amino acid metabolic process"/>
    <property type="evidence" value="ECO:0007669"/>
    <property type="project" value="TreeGrafter"/>
</dbReference>
<evidence type="ECO:0000256" key="1">
    <source>
        <dbReference type="ARBA" id="ARBA00001933"/>
    </source>
</evidence>
<dbReference type="FunFam" id="3.40.640.10:FF:000053">
    <property type="entry name" value="Aminotransferase, class I"/>
    <property type="match status" value="1"/>
</dbReference>
<comment type="caution">
    <text evidence="10">The sequence shown here is derived from an EMBL/GenBank/DDBJ whole genome shotgun (WGS) entry which is preliminary data.</text>
</comment>
<dbReference type="CDD" id="cd00609">
    <property type="entry name" value="AAT_like"/>
    <property type="match status" value="1"/>
</dbReference>
<dbReference type="Pfam" id="PF00155">
    <property type="entry name" value="Aminotran_1_2"/>
    <property type="match status" value="1"/>
</dbReference>
<dbReference type="SUPFAM" id="SSF53383">
    <property type="entry name" value="PLP-dependent transferases"/>
    <property type="match status" value="1"/>
</dbReference>
<dbReference type="GO" id="GO:0030170">
    <property type="term" value="F:pyridoxal phosphate binding"/>
    <property type="evidence" value="ECO:0007669"/>
    <property type="project" value="InterPro"/>
</dbReference>
<dbReference type="Gene3D" id="3.90.1150.10">
    <property type="entry name" value="Aspartate Aminotransferase, domain 1"/>
    <property type="match status" value="1"/>
</dbReference>
<comment type="subunit">
    <text evidence="3">Homodimer.</text>
</comment>
<dbReference type="Gene3D" id="3.40.640.10">
    <property type="entry name" value="Type I PLP-dependent aspartate aminotransferase-like (Major domain)"/>
    <property type="match status" value="1"/>
</dbReference>
<feature type="coiled-coil region" evidence="7">
    <location>
        <begin position="148"/>
        <end position="175"/>
    </location>
</feature>
<evidence type="ECO:0000313" key="9">
    <source>
        <dbReference type="EMBL" id="HGQ35479.1"/>
    </source>
</evidence>
<feature type="domain" description="Aminotransferase class I/classII large" evidence="8">
    <location>
        <begin position="64"/>
        <end position="392"/>
    </location>
</feature>
<accession>A0A7C4NLU2</accession>
<dbReference type="InterPro" id="IPR015424">
    <property type="entry name" value="PyrdxlP-dep_Trfase"/>
</dbReference>